<feature type="compositionally biased region" description="Polar residues" evidence="2">
    <location>
        <begin position="578"/>
        <end position="588"/>
    </location>
</feature>
<organism evidence="3 4">
    <name type="scientific">Phyllosticta capitalensis</name>
    <dbReference type="NCBI Taxonomy" id="121624"/>
    <lineage>
        <taxon>Eukaryota</taxon>
        <taxon>Fungi</taxon>
        <taxon>Dikarya</taxon>
        <taxon>Ascomycota</taxon>
        <taxon>Pezizomycotina</taxon>
        <taxon>Dothideomycetes</taxon>
        <taxon>Dothideomycetes incertae sedis</taxon>
        <taxon>Botryosphaeriales</taxon>
        <taxon>Phyllostictaceae</taxon>
        <taxon>Phyllosticta</taxon>
    </lineage>
</organism>
<evidence type="ECO:0000256" key="2">
    <source>
        <dbReference type="SAM" id="MobiDB-lite"/>
    </source>
</evidence>
<feature type="compositionally biased region" description="Basic and acidic residues" evidence="2">
    <location>
        <begin position="598"/>
        <end position="607"/>
    </location>
</feature>
<name>A0ABR1Z213_9PEZI</name>
<dbReference type="Proteomes" id="UP001492380">
    <property type="component" value="Unassembled WGS sequence"/>
</dbReference>
<keyword evidence="1" id="KW-0175">Coiled coil</keyword>
<sequence>MFPNNLTQRLVHLQRNPPHKPEAELPRGECRHVERSGGYDTAWSRGQRCICQGFSLDKQQVVGTSCECGHPAWTHVQQPMGVVTYEEHEALADEVRRFKDDFYNNYQNLQNELARTQQELVEQRAVNNDRERVFKLLEARMYQNMKDLKIILDDKMDGIIDQQHAFQRKLIDVEDATMEHDVRLEKLFRTVDRTSREITPTAANGSDDQPMDTVDEYPEKPDHSWSIKVIMVPRKSQLYAYDVDSTAYKRLQSRNLVKELTFTGRDSISFHTVIEKNFGEVLRRRPWVPLIGYRMPHDLFGRIALKQLPLDHTYGQLWDYFFLDHHCIVHDKMQGDILHIALRDTELSWSEIKSLPCVYGFHESSWAYYTELDGPLKFLQPPTPVRAPSSASAKSEVSDFVYDYSPSPPPYTSQRNTMDPDAITPVPLENGFQSPLDVLAQASASLSPSTTGSGTGSFPLSLGLTKQQSHTQSLRSLAASSDSTDDVDSEHSHRNKIRKLRPKLSEPFMSSHHHASDVQDGGVQNHSHPNLHMGNGHAQGQMQSHHSKGRSNGTHSISSSGSASASSSSANSNGSSSTAPPQAPTQVYYSGRSKRKMPVREKQKEPLQFKLPSLLHHRNREETA</sequence>
<feature type="compositionally biased region" description="Low complexity" evidence="2">
    <location>
        <begin position="551"/>
        <end position="577"/>
    </location>
</feature>
<proteinExistence type="predicted"/>
<evidence type="ECO:0000313" key="4">
    <source>
        <dbReference type="Proteomes" id="UP001492380"/>
    </source>
</evidence>
<feature type="coiled-coil region" evidence="1">
    <location>
        <begin position="99"/>
        <end position="126"/>
    </location>
</feature>
<feature type="region of interest" description="Disordered" evidence="2">
    <location>
        <begin position="443"/>
        <end position="624"/>
    </location>
</feature>
<protein>
    <submittedName>
        <fullName evidence="3">Uncharacterized protein</fullName>
    </submittedName>
</protein>
<dbReference type="EMBL" id="JBBWRZ010000001">
    <property type="protein sequence ID" value="KAK8246222.1"/>
    <property type="molecule type" value="Genomic_DNA"/>
</dbReference>
<feature type="compositionally biased region" description="Low complexity" evidence="2">
    <location>
        <begin position="473"/>
        <end position="482"/>
    </location>
</feature>
<comment type="caution">
    <text evidence="3">The sequence shown here is derived from an EMBL/GenBank/DDBJ whole genome shotgun (WGS) entry which is preliminary data.</text>
</comment>
<reference evidence="3 4" key="1">
    <citation type="submission" date="2024-04" db="EMBL/GenBank/DDBJ databases">
        <title>Phyllosticta paracitricarpa is synonymous to the EU quarantine fungus P. citricarpa based on phylogenomic analyses.</title>
        <authorList>
            <consortium name="Lawrence Berkeley National Laboratory"/>
            <person name="Van Ingen-Buijs V.A."/>
            <person name="Van Westerhoven A.C."/>
            <person name="Haridas S."/>
            <person name="Skiadas P."/>
            <person name="Martin F."/>
            <person name="Groenewald J.Z."/>
            <person name="Crous P.W."/>
            <person name="Seidl M.F."/>
        </authorList>
    </citation>
    <scope>NUCLEOTIDE SEQUENCE [LARGE SCALE GENOMIC DNA]</scope>
    <source>
        <strain evidence="3 4">CBS 123374</strain>
    </source>
</reference>
<feature type="compositionally biased region" description="Low complexity" evidence="2">
    <location>
        <begin position="443"/>
        <end position="465"/>
    </location>
</feature>
<feature type="region of interest" description="Disordered" evidence="2">
    <location>
        <begin position="405"/>
        <end position="430"/>
    </location>
</feature>
<gene>
    <name evidence="3" type="ORF">HDK90DRAFT_2126</name>
</gene>
<feature type="compositionally biased region" description="Basic residues" evidence="2">
    <location>
        <begin position="493"/>
        <end position="502"/>
    </location>
</feature>
<evidence type="ECO:0000313" key="3">
    <source>
        <dbReference type="EMBL" id="KAK8246222.1"/>
    </source>
</evidence>
<accession>A0ABR1Z213</accession>
<keyword evidence="4" id="KW-1185">Reference proteome</keyword>
<evidence type="ECO:0000256" key="1">
    <source>
        <dbReference type="SAM" id="Coils"/>
    </source>
</evidence>